<evidence type="ECO:0000256" key="1">
    <source>
        <dbReference type="SAM" id="Coils"/>
    </source>
</evidence>
<sequence>MIFPESLAIVDKLESIEFSKEDIDDLKERRTQVNDKLRKIKSEIIVTDSYKIENTNKSVEDSICEFFLFPIAVLVNKKGDQEIDYGFRLGAVKQIKKRKYDFTSFDISNKTLKSKDWLNSNSFKRVFKNSDFISHYDVYITVLYTLTKSLKKSGLVIMETENLGWIRGPESWHYTPLAIVKDTNLVFDIQKLYSSFFTVGAVTDTPKVAFDKTLSLINRFDKRISIPLFSFTLLSLFTSLINYNTPAFPKFILCLHGGRSAKYRTQLVNIFCNLYSRKRNMSSLDERYHSNLSSSDEELKNKALTLRDGTFIVNTNHQRKISGIKKILHQADIKTMYLILSEEAVEQDYVLNINLSESSATIPSNEDYYSEIESFQITIEYFVTHYAMAFSLKGNSKNKITKLFERMYDENYKLLESKVVDFDVNMLHYFSLLLVGWQHFVAFGTKKGLIQEDESKELMRTALQSFISFSDDTPKEEIKIERKQNLPSDFLQNLLSLVVVNSLDLLSTKKSIGFNKEIDIGWIDDDNDNLLYIYNGVFRKLDTIKGMDKRHPHSFEKNKSLIVKALQKEKIFISPIDDYSIKGGQITKMEVAKNIKGVTIKALILDKEKALQYLNQ</sequence>
<organism evidence="2 3">
    <name type="scientific">Paenibacillus rhizophilus</name>
    <dbReference type="NCBI Taxonomy" id="1850366"/>
    <lineage>
        <taxon>Bacteria</taxon>
        <taxon>Bacillati</taxon>
        <taxon>Bacillota</taxon>
        <taxon>Bacilli</taxon>
        <taxon>Bacillales</taxon>
        <taxon>Paenibacillaceae</taxon>
        <taxon>Paenibacillus</taxon>
    </lineage>
</organism>
<dbReference type="RefSeq" id="WP_124695636.1">
    <property type="nucleotide sequence ID" value="NZ_JBHUFE010000007.1"/>
</dbReference>
<evidence type="ECO:0000313" key="2">
    <source>
        <dbReference type="EMBL" id="RQW11587.1"/>
    </source>
</evidence>
<keyword evidence="1" id="KW-0175">Coiled coil</keyword>
<dbReference type="Proteomes" id="UP000282529">
    <property type="component" value="Unassembled WGS sequence"/>
</dbReference>
<dbReference type="OrthoDB" id="2986522at2"/>
<accession>A0A3N9P8C3</accession>
<gene>
    <name evidence="2" type="ORF">EH198_11235</name>
</gene>
<name>A0A3N9P8C3_9BACL</name>
<evidence type="ECO:0000313" key="3">
    <source>
        <dbReference type="Proteomes" id="UP000282529"/>
    </source>
</evidence>
<keyword evidence="3" id="KW-1185">Reference proteome</keyword>
<comment type="caution">
    <text evidence="2">The sequence shown here is derived from an EMBL/GenBank/DDBJ whole genome shotgun (WGS) entry which is preliminary data.</text>
</comment>
<feature type="coiled-coil region" evidence="1">
    <location>
        <begin position="9"/>
        <end position="43"/>
    </location>
</feature>
<evidence type="ECO:0008006" key="4">
    <source>
        <dbReference type="Google" id="ProtNLM"/>
    </source>
</evidence>
<dbReference type="AlphaFoldDB" id="A0A3N9P8C3"/>
<proteinExistence type="predicted"/>
<protein>
    <recommendedName>
        <fullName evidence="4">DUF927 domain-containing protein</fullName>
    </recommendedName>
</protein>
<reference evidence="2 3" key="1">
    <citation type="submission" date="2018-11" db="EMBL/GenBank/DDBJ databases">
        <title>Genome sequence of strain 7197.</title>
        <authorList>
            <person name="Gao J."/>
            <person name="Sun J."/>
        </authorList>
    </citation>
    <scope>NUCLEOTIDE SEQUENCE [LARGE SCALE GENOMIC DNA]</scope>
    <source>
        <strain evidence="2 3">7197</strain>
    </source>
</reference>
<dbReference type="EMBL" id="RQPI01000005">
    <property type="protein sequence ID" value="RQW11587.1"/>
    <property type="molecule type" value="Genomic_DNA"/>
</dbReference>